<keyword evidence="6" id="KW-0092">Biotin</keyword>
<evidence type="ECO:0000256" key="3">
    <source>
        <dbReference type="ARBA" id="ARBA00022598"/>
    </source>
</evidence>
<evidence type="ECO:0000313" key="11">
    <source>
        <dbReference type="Proteomes" id="UP000612362"/>
    </source>
</evidence>
<dbReference type="InterPro" id="IPR011053">
    <property type="entry name" value="Single_hybrid_motif"/>
</dbReference>
<dbReference type="GO" id="GO:0005524">
    <property type="term" value="F:ATP binding"/>
    <property type="evidence" value="ECO:0007669"/>
    <property type="project" value="UniProtKB-UniRule"/>
</dbReference>
<dbReference type="PROSITE" id="PS00866">
    <property type="entry name" value="CPSASE_1"/>
    <property type="match status" value="1"/>
</dbReference>
<protein>
    <recommendedName>
        <fullName evidence="2">biotin carboxylase</fullName>
        <ecNumber evidence="2">6.3.4.14</ecNumber>
    </recommendedName>
</protein>
<dbReference type="InterPro" id="IPR000089">
    <property type="entry name" value="Biotin_lipoyl"/>
</dbReference>
<evidence type="ECO:0000256" key="7">
    <source>
        <dbReference type="PROSITE-ProRule" id="PRU00409"/>
    </source>
</evidence>
<dbReference type="PROSITE" id="PS50975">
    <property type="entry name" value="ATP_GRASP"/>
    <property type="match status" value="1"/>
</dbReference>
<dbReference type="EMBL" id="BNJF01000001">
    <property type="protein sequence ID" value="GHO42662.1"/>
    <property type="molecule type" value="Genomic_DNA"/>
</dbReference>
<dbReference type="AlphaFoldDB" id="A0A8J3HRP4"/>
<dbReference type="InterPro" id="IPR011761">
    <property type="entry name" value="ATP-grasp"/>
</dbReference>
<dbReference type="GO" id="GO:0046872">
    <property type="term" value="F:metal ion binding"/>
    <property type="evidence" value="ECO:0007669"/>
    <property type="project" value="InterPro"/>
</dbReference>
<accession>A0A8J3HRP4</accession>
<dbReference type="InterPro" id="IPR011054">
    <property type="entry name" value="Rudment_hybrid_motif"/>
</dbReference>
<feature type="domain" description="Biotin carboxylation" evidence="9">
    <location>
        <begin position="1"/>
        <end position="446"/>
    </location>
</feature>
<dbReference type="Proteomes" id="UP000612362">
    <property type="component" value="Unassembled WGS sequence"/>
</dbReference>
<keyword evidence="4 7" id="KW-0547">Nucleotide-binding</keyword>
<dbReference type="Pfam" id="PF02785">
    <property type="entry name" value="Biotin_carb_C"/>
    <property type="match status" value="1"/>
</dbReference>
<dbReference type="InterPro" id="IPR016185">
    <property type="entry name" value="PreATP-grasp_dom_sf"/>
</dbReference>
<dbReference type="InterPro" id="IPR005482">
    <property type="entry name" value="Biotin_COase_C"/>
</dbReference>
<dbReference type="InterPro" id="IPR011764">
    <property type="entry name" value="Biotin_carboxylation_dom"/>
</dbReference>
<dbReference type="FunFam" id="3.30.1490.20:FF:000003">
    <property type="entry name" value="acetyl-CoA carboxylase isoform X1"/>
    <property type="match status" value="1"/>
</dbReference>
<evidence type="ECO:0000256" key="5">
    <source>
        <dbReference type="ARBA" id="ARBA00022840"/>
    </source>
</evidence>
<dbReference type="InterPro" id="IPR005481">
    <property type="entry name" value="BC-like_N"/>
</dbReference>
<dbReference type="PANTHER" id="PTHR18866">
    <property type="entry name" value="CARBOXYLASE:PYRUVATE/ACETYL-COA/PROPIONYL-COA CARBOXYLASE"/>
    <property type="match status" value="1"/>
</dbReference>
<dbReference type="Pfam" id="PF02786">
    <property type="entry name" value="CPSase_L_D2"/>
    <property type="match status" value="1"/>
</dbReference>
<dbReference type="CDD" id="cd06850">
    <property type="entry name" value="biotinyl_domain"/>
    <property type="match status" value="1"/>
</dbReference>
<comment type="caution">
    <text evidence="10">The sequence shown here is derived from an EMBL/GenBank/DDBJ whole genome shotgun (WGS) entry which is preliminary data.</text>
</comment>
<gene>
    <name evidence="10" type="ORF">KSX_08250</name>
</gene>
<proteinExistence type="predicted"/>
<dbReference type="Pfam" id="PF00364">
    <property type="entry name" value="Biotin_lipoyl"/>
    <property type="match status" value="1"/>
</dbReference>
<dbReference type="Gene3D" id="3.30.470.20">
    <property type="entry name" value="ATP-grasp fold, B domain"/>
    <property type="match status" value="1"/>
</dbReference>
<evidence type="ECO:0000259" key="8">
    <source>
        <dbReference type="PROSITE" id="PS50975"/>
    </source>
</evidence>
<comment type="cofactor">
    <cofactor evidence="1">
        <name>biotin</name>
        <dbReference type="ChEBI" id="CHEBI:57586"/>
    </cofactor>
</comment>
<name>A0A8J3HRP4_9CHLR</name>
<dbReference type="PROSITE" id="PS50979">
    <property type="entry name" value="BC"/>
    <property type="match status" value="1"/>
</dbReference>
<organism evidence="10 11">
    <name type="scientific">Ktedonospora formicarum</name>
    <dbReference type="NCBI Taxonomy" id="2778364"/>
    <lineage>
        <taxon>Bacteria</taxon>
        <taxon>Bacillati</taxon>
        <taxon>Chloroflexota</taxon>
        <taxon>Ktedonobacteria</taxon>
        <taxon>Ktedonobacterales</taxon>
        <taxon>Ktedonobacteraceae</taxon>
        <taxon>Ktedonospora</taxon>
    </lineage>
</organism>
<dbReference type="SUPFAM" id="SSF51230">
    <property type="entry name" value="Single hybrid motif"/>
    <property type="match status" value="1"/>
</dbReference>
<dbReference type="PANTHER" id="PTHR18866:SF33">
    <property type="entry name" value="METHYLCROTONOYL-COA CARBOXYLASE SUBUNIT ALPHA, MITOCHONDRIAL-RELATED"/>
    <property type="match status" value="1"/>
</dbReference>
<dbReference type="PROSITE" id="PS00867">
    <property type="entry name" value="CPSASE_2"/>
    <property type="match status" value="1"/>
</dbReference>
<dbReference type="GO" id="GO:0004075">
    <property type="term" value="F:biotin carboxylase activity"/>
    <property type="evidence" value="ECO:0007669"/>
    <property type="project" value="UniProtKB-EC"/>
</dbReference>
<dbReference type="SUPFAM" id="SSF56059">
    <property type="entry name" value="Glutathione synthetase ATP-binding domain-like"/>
    <property type="match status" value="1"/>
</dbReference>
<evidence type="ECO:0000256" key="4">
    <source>
        <dbReference type="ARBA" id="ARBA00022741"/>
    </source>
</evidence>
<evidence type="ECO:0000256" key="1">
    <source>
        <dbReference type="ARBA" id="ARBA00001953"/>
    </source>
</evidence>
<dbReference type="Pfam" id="PF00289">
    <property type="entry name" value="Biotin_carb_N"/>
    <property type="match status" value="1"/>
</dbReference>
<dbReference type="FunFam" id="3.30.470.20:FF:000028">
    <property type="entry name" value="Methylcrotonoyl-CoA carboxylase subunit alpha, mitochondrial"/>
    <property type="match status" value="1"/>
</dbReference>
<reference evidence="10" key="1">
    <citation type="submission" date="2020-10" db="EMBL/GenBank/DDBJ databases">
        <title>Taxonomic study of unclassified bacteria belonging to the class Ktedonobacteria.</title>
        <authorList>
            <person name="Yabe S."/>
            <person name="Wang C.M."/>
            <person name="Zheng Y."/>
            <person name="Sakai Y."/>
            <person name="Cavaletti L."/>
            <person name="Monciardini P."/>
            <person name="Donadio S."/>
        </authorList>
    </citation>
    <scope>NUCLEOTIDE SEQUENCE</scope>
    <source>
        <strain evidence="10">SOSP1-1</strain>
    </source>
</reference>
<keyword evidence="11" id="KW-1185">Reference proteome</keyword>
<dbReference type="NCBIfam" id="NF006367">
    <property type="entry name" value="PRK08591.1"/>
    <property type="match status" value="1"/>
</dbReference>
<keyword evidence="5 7" id="KW-0067">ATP-binding</keyword>
<evidence type="ECO:0000313" key="10">
    <source>
        <dbReference type="EMBL" id="GHO42662.1"/>
    </source>
</evidence>
<keyword evidence="3" id="KW-0436">Ligase</keyword>
<dbReference type="SMART" id="SM00878">
    <property type="entry name" value="Biotin_carb_C"/>
    <property type="match status" value="1"/>
</dbReference>
<dbReference type="EC" id="6.3.4.14" evidence="2"/>
<dbReference type="SUPFAM" id="SSF52440">
    <property type="entry name" value="PreATP-grasp domain"/>
    <property type="match status" value="1"/>
</dbReference>
<evidence type="ECO:0000259" key="9">
    <source>
        <dbReference type="PROSITE" id="PS50979"/>
    </source>
</evidence>
<dbReference type="SUPFAM" id="SSF51246">
    <property type="entry name" value="Rudiment single hybrid motif"/>
    <property type="match status" value="1"/>
</dbReference>
<evidence type="ECO:0000256" key="6">
    <source>
        <dbReference type="ARBA" id="ARBA00023267"/>
    </source>
</evidence>
<evidence type="ECO:0000256" key="2">
    <source>
        <dbReference type="ARBA" id="ARBA00013263"/>
    </source>
</evidence>
<dbReference type="Gene3D" id="2.40.50.100">
    <property type="match status" value="1"/>
</dbReference>
<dbReference type="RefSeq" id="WP_236030994.1">
    <property type="nucleotide sequence ID" value="NZ_BNJF01000001.1"/>
</dbReference>
<dbReference type="FunFam" id="3.40.50.20:FF:000010">
    <property type="entry name" value="Propionyl-CoA carboxylase subunit alpha"/>
    <property type="match status" value="1"/>
</dbReference>
<dbReference type="InterPro" id="IPR005479">
    <property type="entry name" value="CPAse_ATP-bd"/>
</dbReference>
<feature type="domain" description="ATP-grasp" evidence="8">
    <location>
        <begin position="120"/>
        <end position="317"/>
    </location>
</feature>
<dbReference type="InterPro" id="IPR050856">
    <property type="entry name" value="Biotin_carboxylase_complex"/>
</dbReference>
<sequence>MFEKILIANRGEIAIRILATCREMGIRTVAVYSEVDRSARHVREADEAYLLGAASASESYLRGEAILAIARQCGAEAIHPGYGFLSENADFAEACEQAGIVFIGPPASAMRVMGSKIAAKRLAKEVGAPTVPGYSGEHQDNDTLLEEAEHIGFPLLIKASAGGGGKGMRTVTSAADLPEQLDGARREARAAFGDETIFLERLIQRPRHIEIQVLGDKHGNLIHLGERECSIQRRHQKIVEESPSIALTPKLRAEMGEVATRIAKAAGYVNAGTLEFMLDGDGNFYFLEMNTRLQVEHPVTELITGLDLVRHQLSIAAGEPLTVTQEQINARGHAIEVRLYAEDPRQSFLPSTGSIQLFQPPQGPGVRVDSGIESGDEITQYYDPMIAKLIVYGENRPAALERLTTALEQTALLGVTTNLPLLHTISLNPAFRQGETPTSFLEEQDMLTATGEESLPSEVLIVAALSDLAPILFEDGQDAIHSPWQRLGPWRMPGGALNRTYIYAEREHTIQIGHIWDTIEDKNASTQPKSWEIRIDDGPQERVACLRTGPGAWLITRNGSQHRLFTQRDELKLQIAYRGYSYTLHKRQAPDVTTTAHGSGSGHTQKALKAPMAGTLVKINVQKGESVEAHQVLAVLSAMKMEHSIVSPGVGRFSVSTIRKARSSLVKPSSSR</sequence>